<dbReference type="AlphaFoldDB" id="A0A6J8C938"/>
<feature type="domain" description="Ketosynthase family 3 (KS3)" evidence="3">
    <location>
        <begin position="1"/>
        <end position="94"/>
    </location>
</feature>
<feature type="domain" description="PKS/mFAS DH" evidence="4">
    <location>
        <begin position="552"/>
        <end position="836"/>
    </location>
</feature>
<dbReference type="InterPro" id="IPR032821">
    <property type="entry name" value="PKS_assoc"/>
</dbReference>
<evidence type="ECO:0000259" key="3">
    <source>
        <dbReference type="PROSITE" id="PS52004"/>
    </source>
</evidence>
<dbReference type="SUPFAM" id="SSF52151">
    <property type="entry name" value="FabD/lysophospholipase-like"/>
    <property type="match status" value="1"/>
</dbReference>
<dbReference type="Pfam" id="PF02801">
    <property type="entry name" value="Ketoacyl-synt_C"/>
    <property type="match status" value="1"/>
</dbReference>
<feature type="region of interest" description="N-terminal hotdog fold" evidence="2">
    <location>
        <begin position="552"/>
        <end position="667"/>
    </location>
</feature>
<dbReference type="UniPathway" id="UPA00094"/>
<dbReference type="GO" id="GO:0016746">
    <property type="term" value="F:acyltransferase activity"/>
    <property type="evidence" value="ECO:0007669"/>
    <property type="project" value="InterPro"/>
</dbReference>
<dbReference type="SUPFAM" id="SSF55048">
    <property type="entry name" value="Probable ACP-binding domain of malonyl-CoA ACP transacylase"/>
    <property type="match status" value="1"/>
</dbReference>
<dbReference type="InterPro" id="IPR049552">
    <property type="entry name" value="PKS_DH_N"/>
</dbReference>
<evidence type="ECO:0000313" key="5">
    <source>
        <dbReference type="EMBL" id="CAC5391510.1"/>
    </source>
</evidence>
<dbReference type="InterPro" id="IPR014043">
    <property type="entry name" value="Acyl_transferase_dom"/>
</dbReference>
<keyword evidence="1" id="KW-0808">Transferase</keyword>
<dbReference type="EMBL" id="CACVKT020004777">
    <property type="protein sequence ID" value="CAC5391510.1"/>
    <property type="molecule type" value="Genomic_DNA"/>
</dbReference>
<dbReference type="InterPro" id="IPR001227">
    <property type="entry name" value="Ac_transferase_dom_sf"/>
</dbReference>
<dbReference type="OrthoDB" id="329835at2759"/>
<dbReference type="Gene3D" id="3.40.47.10">
    <property type="match status" value="1"/>
</dbReference>
<evidence type="ECO:0000256" key="2">
    <source>
        <dbReference type="PROSITE-ProRule" id="PRU01363"/>
    </source>
</evidence>
<name>A0A6J8C938_MYTCO</name>
<dbReference type="GO" id="GO:0006633">
    <property type="term" value="P:fatty acid biosynthetic process"/>
    <property type="evidence" value="ECO:0007669"/>
    <property type="project" value="UniProtKB-UniPathway"/>
</dbReference>
<feature type="active site" description="Proton donor; for dehydratase activity" evidence="2">
    <location>
        <position position="742"/>
    </location>
</feature>
<dbReference type="InterPro" id="IPR020841">
    <property type="entry name" value="PKS_Beta-ketoAc_synthase_dom"/>
</dbReference>
<dbReference type="InterPro" id="IPR016036">
    <property type="entry name" value="Malonyl_transacylase_ACP-bd"/>
</dbReference>
<dbReference type="PANTHER" id="PTHR45681">
    <property type="entry name" value="POLYKETIDE SYNTHASE 44-RELATED"/>
    <property type="match status" value="1"/>
</dbReference>
<dbReference type="Pfam" id="PF14765">
    <property type="entry name" value="PS-DH"/>
    <property type="match status" value="1"/>
</dbReference>
<dbReference type="InterPro" id="IPR042104">
    <property type="entry name" value="PKS_dehydratase_sf"/>
</dbReference>
<dbReference type="Gene3D" id="3.40.366.10">
    <property type="entry name" value="Malonyl-Coenzyme A Acyl Carrier Protein, domain 2"/>
    <property type="match status" value="1"/>
</dbReference>
<evidence type="ECO:0000259" key="4">
    <source>
        <dbReference type="PROSITE" id="PS52019"/>
    </source>
</evidence>
<dbReference type="PROSITE" id="PS52019">
    <property type="entry name" value="PKS_MFAS_DH"/>
    <property type="match status" value="1"/>
</dbReference>
<dbReference type="InterPro" id="IPR049551">
    <property type="entry name" value="PKS_DH_C"/>
</dbReference>
<feature type="active site" description="Proton acceptor; for dehydratase activity" evidence="2">
    <location>
        <position position="584"/>
    </location>
</feature>
<dbReference type="Proteomes" id="UP000507470">
    <property type="component" value="Unassembled WGS sequence"/>
</dbReference>
<dbReference type="InterPro" id="IPR049900">
    <property type="entry name" value="PKS_mFAS_DH"/>
</dbReference>
<organism evidence="5 6">
    <name type="scientific">Mytilus coruscus</name>
    <name type="common">Sea mussel</name>
    <dbReference type="NCBI Taxonomy" id="42192"/>
    <lineage>
        <taxon>Eukaryota</taxon>
        <taxon>Metazoa</taxon>
        <taxon>Spiralia</taxon>
        <taxon>Lophotrochozoa</taxon>
        <taxon>Mollusca</taxon>
        <taxon>Bivalvia</taxon>
        <taxon>Autobranchia</taxon>
        <taxon>Pteriomorphia</taxon>
        <taxon>Mytilida</taxon>
        <taxon>Mytiloidea</taxon>
        <taxon>Mytilidae</taxon>
        <taxon>Mytilinae</taxon>
        <taxon>Mytilus</taxon>
    </lineage>
</organism>
<evidence type="ECO:0000313" key="6">
    <source>
        <dbReference type="Proteomes" id="UP000507470"/>
    </source>
</evidence>
<dbReference type="InterPro" id="IPR016035">
    <property type="entry name" value="Acyl_Trfase/lysoPLipase"/>
</dbReference>
<dbReference type="Pfam" id="PF21089">
    <property type="entry name" value="PKS_DH_N"/>
    <property type="match status" value="1"/>
</dbReference>
<dbReference type="SUPFAM" id="SSF53901">
    <property type="entry name" value="Thiolase-like"/>
    <property type="match status" value="1"/>
</dbReference>
<dbReference type="PROSITE" id="PS52004">
    <property type="entry name" value="KS3_2"/>
    <property type="match status" value="1"/>
</dbReference>
<dbReference type="InterPro" id="IPR014031">
    <property type="entry name" value="Ketoacyl_synth_C"/>
</dbReference>
<dbReference type="PANTHER" id="PTHR45681:SF8">
    <property type="entry name" value="CARRIER DOMAIN-CONTAINING PROTEIN"/>
    <property type="match status" value="1"/>
</dbReference>
<gene>
    <name evidence="5" type="ORF">MCOR_26519</name>
</gene>
<dbReference type="InterPro" id="IPR050444">
    <property type="entry name" value="Polyketide_Synthase"/>
</dbReference>
<dbReference type="InterPro" id="IPR016039">
    <property type="entry name" value="Thiolase-like"/>
</dbReference>
<protein>
    <submittedName>
        <fullName evidence="5">Uncharacterized protein</fullName>
    </submittedName>
</protein>
<evidence type="ECO:0000256" key="1">
    <source>
        <dbReference type="ARBA" id="ARBA00022679"/>
    </source>
</evidence>
<dbReference type="Gene3D" id="3.30.70.3290">
    <property type="match status" value="1"/>
</dbReference>
<dbReference type="Pfam" id="PF00698">
    <property type="entry name" value="Acyl_transf_1"/>
    <property type="match status" value="1"/>
</dbReference>
<dbReference type="Gene3D" id="3.10.129.110">
    <property type="entry name" value="Polyketide synthase dehydratase"/>
    <property type="match status" value="1"/>
</dbReference>
<feature type="region of interest" description="C-terminal hotdog fold" evidence="2">
    <location>
        <begin position="681"/>
        <end position="836"/>
    </location>
</feature>
<dbReference type="Pfam" id="PF16197">
    <property type="entry name" value="KAsynt_C_assoc"/>
    <property type="match status" value="1"/>
</dbReference>
<proteinExistence type="predicted"/>
<keyword evidence="6" id="KW-1185">Reference proteome</keyword>
<accession>A0A6J8C938</accession>
<sequence length="1274" mass="144225">MIPIGSVKTNIGHLESSAGTAGLIKTILMMKSGNFVTYFNFKPEDTNPKIDFENIPFRVIKTLEKWLSSDDGSRSACVNSFGFGGTNCHAIIRQLNSRQTECQANPSAYVLICFSAKSLPALIKTIEHTKGRISVSNYRVTDISYTSLLKRSHFKYRFSCAVSNVYELQSEISTQIKTIEKKSGNIKDDPFLIFVFCGVGTVWLGMCQQMLESYNPFHEKFLQIDKMLITYTGFSIIDEVRKPSENLATDPYKGPLLIFACQVSLFHLWSALGVKVDCIIGHSVGEVAAAHASGCLNLQDAVKVIFYRSLLSAKASGGSMMVIGKCNVEEIQMLCDESDKRVCIAVYSSKEACVVSGDTDAICNMKEKLDRENPYLLKKELDVCCAYHSYHMDSISKEIESKLFDISGKKPHTVTISTVSGKLVEDSRMGIPTYWTQNLRQPVLLREAIASSLRENAHNIIVEIGPKPVVKAHLTNITDLSATCVPSMNQPSEQKSFVSALGILHENRVNIDWKVLFNGNENIVDFPRYKFNRDGNLLTALSLQAGLRAEFNKTGIHPFVSQSPMSKDFHVELTPIVAPYVYEHRVHNRKIAPGAVYGEIGLTVATQVLDSTVFQVEISLHFIRPLAVGKDQSIELQTYIKDQNNFEVKRKGDVICKGKVCKAGRQPLKYISISDSKKRCQTHLKSSVFYKQLKALGFEYGESLKVIGDCFSSDDEFVAEMILPSSVTDSLNRHCLHPSILDGALQTVVLCYGNKNEVETQDRPIPVKISSLRVHRPMEPNMFVIGKKNTIKFIEFLAESFHCEYLWRHSCGSASSEAKRSLENVFRHEIDFGVALPFDYDRVSVQELLDVLFKYIESQFVGIGEISQICYFPGLVCRSTDQNANEVFVAVKISCVVLTHLIQYLVKEQVSDVPIYILTKQTQQKTKSFDNITWVNVIGSELWGMVRCILRKRILSNLRLIDFEKETDLLLVRKIMFNPDRDQWRKTSEYKIEDQRLYINQICRLSADEPTHRKITFNKKELLELRYIHNESFEDLIFVPKTDKLSNKAICSSYVKLKVTSVFCSDTWTPKTITHAIGDLDPWTHCSKDGHEVILSEISGFLESNIFDSSSTSCFSRSKVKPISISKQGECISCFPCIASNTVFMPENCVIEKRLFPMYRPGMLLEIVMYFHLLTEMKDRSPLIALIDTELSLNGSLLECVFQYSKREIIQHNNTCSPITAVLPAKFQIILLTNNSSRIEKMFSNLTQKDVRLIHSQGFWTNPWKENYDTDFQM</sequence>
<reference evidence="5 6" key="1">
    <citation type="submission" date="2020-06" db="EMBL/GenBank/DDBJ databases">
        <authorList>
            <person name="Li R."/>
            <person name="Bekaert M."/>
        </authorList>
    </citation>
    <scope>NUCLEOTIDE SEQUENCE [LARGE SCALE GENOMIC DNA]</scope>
    <source>
        <strain evidence="6">wild</strain>
    </source>
</reference>
<dbReference type="SMART" id="SM00827">
    <property type="entry name" value="PKS_AT"/>
    <property type="match status" value="1"/>
</dbReference>